<feature type="transmembrane region" description="Helical" evidence="1">
    <location>
        <begin position="83"/>
        <end position="102"/>
    </location>
</feature>
<dbReference type="CDD" id="cd01948">
    <property type="entry name" value="EAL"/>
    <property type="match status" value="1"/>
</dbReference>
<evidence type="ECO:0000256" key="1">
    <source>
        <dbReference type="SAM" id="Phobius"/>
    </source>
</evidence>
<dbReference type="InterPro" id="IPR001633">
    <property type="entry name" value="EAL_dom"/>
</dbReference>
<dbReference type="GeneID" id="96873560"/>
<dbReference type="EMBL" id="CP016414">
    <property type="protein sequence ID" value="ANU36588.1"/>
    <property type="molecule type" value="Genomic_DNA"/>
</dbReference>
<feature type="transmembrane region" description="Helical" evidence="1">
    <location>
        <begin position="20"/>
        <end position="37"/>
    </location>
</feature>
<name>A0A1C7FA30_9VIBR</name>
<evidence type="ECO:0000313" key="4">
    <source>
        <dbReference type="Proteomes" id="UP000092528"/>
    </source>
</evidence>
<gene>
    <name evidence="3" type="ORF">VSVS05_01463</name>
</gene>
<protein>
    <submittedName>
        <fullName evidence="3">Cyclic di-GMP phosphodiesterase PdeB</fullName>
    </submittedName>
</protein>
<dbReference type="Gene3D" id="3.20.20.450">
    <property type="entry name" value="EAL domain"/>
    <property type="match status" value="1"/>
</dbReference>
<dbReference type="InterPro" id="IPR035919">
    <property type="entry name" value="EAL_sf"/>
</dbReference>
<proteinExistence type="predicted"/>
<dbReference type="GO" id="GO:0071111">
    <property type="term" value="F:cyclic-guanylate-specific phosphodiesterase activity"/>
    <property type="evidence" value="ECO:0007669"/>
    <property type="project" value="InterPro"/>
</dbReference>
<reference evidence="3 4" key="1">
    <citation type="submission" date="2016-07" db="EMBL/GenBank/DDBJ databases">
        <title>Genome sequencing of Vibrio scophthalmi strain VS-05, an isolated from Paralichthys olivaceus.</title>
        <authorList>
            <person name="Han H.-J."/>
        </authorList>
    </citation>
    <scope>NUCLEOTIDE SEQUENCE [LARGE SCALE GENOMIC DNA]</scope>
    <source>
        <strain evidence="3 4">VS-05</strain>
    </source>
</reference>
<feature type="transmembrane region" description="Helical" evidence="1">
    <location>
        <begin position="279"/>
        <end position="297"/>
    </location>
</feature>
<keyword evidence="4" id="KW-1185">Reference proteome</keyword>
<dbReference type="RefSeq" id="WP_083163382.1">
    <property type="nucleotide sequence ID" value="NZ_CP016414.1"/>
</dbReference>
<dbReference type="InterPro" id="IPR050706">
    <property type="entry name" value="Cyclic-di-GMP_PDE-like"/>
</dbReference>
<evidence type="ECO:0000313" key="3">
    <source>
        <dbReference type="EMBL" id="ANU36588.1"/>
    </source>
</evidence>
<keyword evidence="1" id="KW-0472">Membrane</keyword>
<feature type="transmembrane region" description="Helical" evidence="1">
    <location>
        <begin position="153"/>
        <end position="180"/>
    </location>
</feature>
<dbReference type="SUPFAM" id="SSF141868">
    <property type="entry name" value="EAL domain-like"/>
    <property type="match status" value="1"/>
</dbReference>
<sequence length="733" mass="82433">MNITFPKDPLFKNIQLSSGIAFFVLVGFFLSSFFVIVRDSYQAISFVSAVMVVSFIRYEWRALPGVILACIVYYSITGRHWESVVILSLITPIMPFLASKLFNHLVGDMGDKSVSYVLKTYFVLIGVGLPLLSTFTLLSVTHLLNVPPVSSGFIIYSILGTYLTHLLVTPLLYITLNACVSNGNTTLIKLDANLRTSTDRDIGYLSWLLICIAIIATALTHQNSFVLNALCFCLLVVVVSGFGRHGLVRPLIIGAITILTITHDEIYRVNYLYESSINLSELLIIVSVITTLAYLLGSQSIKHYEMAQKQIAFERIDPYTGLYNIAQLKEDLDAKKELVLIYLDITPTISHVSDLDQEGKSQLIRQLHEFLCYKIRDLEHCYRPPFTTGILGYAKLNDALDKDLNRVSNYLKKFQFYWQGTSISLMSTTLYCTHIHPDKDVEKTVSALCEQRPSYGRSVHWVDVHTSPVAGLDKLSYIQQLFKNDRFELNCQPYANLADPNSNAHSFEVLLRIRNLDGTIVSPADFFPLINLFGFEVELDRWVVEHTFQLLNENVEDWQRIDKCSINLTAKTLGVDSLADEILSKARRYHVPLSRICFEITESSALQNEQQAIETLTQLRQAGCKIALDDFGTGYASFAYLRTLPLDVLKIDGAFIKDLPHNETDCLIVSSICSVTNDMQLETVAEFAETEAHIEILKGLGITYAQGYAVAKPRSLKSFLKTISDVKESSLSI</sequence>
<dbReference type="PANTHER" id="PTHR33121:SF23">
    <property type="entry name" value="CYCLIC DI-GMP PHOSPHODIESTERASE PDEB"/>
    <property type="match status" value="1"/>
</dbReference>
<accession>A0A1C7FA30</accession>
<feature type="transmembrane region" description="Helical" evidence="1">
    <location>
        <begin position="58"/>
        <end position="77"/>
    </location>
</feature>
<keyword evidence="1" id="KW-1133">Transmembrane helix</keyword>
<organism evidence="3 4">
    <name type="scientific">Vibrio scophthalmi</name>
    <dbReference type="NCBI Taxonomy" id="45658"/>
    <lineage>
        <taxon>Bacteria</taxon>
        <taxon>Pseudomonadati</taxon>
        <taxon>Pseudomonadota</taxon>
        <taxon>Gammaproteobacteria</taxon>
        <taxon>Vibrionales</taxon>
        <taxon>Vibrionaceae</taxon>
        <taxon>Vibrio</taxon>
    </lineage>
</organism>
<feature type="domain" description="EAL" evidence="2">
    <location>
        <begin position="471"/>
        <end position="727"/>
    </location>
</feature>
<feature type="transmembrane region" description="Helical" evidence="1">
    <location>
        <begin position="201"/>
        <end position="219"/>
    </location>
</feature>
<dbReference type="Pfam" id="PF00563">
    <property type="entry name" value="EAL"/>
    <property type="match status" value="1"/>
</dbReference>
<dbReference type="SMART" id="SM00052">
    <property type="entry name" value="EAL"/>
    <property type="match status" value="1"/>
</dbReference>
<keyword evidence="1" id="KW-0812">Transmembrane</keyword>
<dbReference type="PANTHER" id="PTHR33121">
    <property type="entry name" value="CYCLIC DI-GMP PHOSPHODIESTERASE PDEF"/>
    <property type="match status" value="1"/>
</dbReference>
<dbReference type="Proteomes" id="UP000092528">
    <property type="component" value="Chromosome 1"/>
</dbReference>
<feature type="transmembrane region" description="Helical" evidence="1">
    <location>
        <begin position="225"/>
        <end position="243"/>
    </location>
</feature>
<dbReference type="PATRIC" id="fig|45658.7.peg.1442"/>
<feature type="transmembrane region" description="Helical" evidence="1">
    <location>
        <begin position="114"/>
        <end position="133"/>
    </location>
</feature>
<dbReference type="PROSITE" id="PS50883">
    <property type="entry name" value="EAL"/>
    <property type="match status" value="1"/>
</dbReference>
<evidence type="ECO:0000259" key="2">
    <source>
        <dbReference type="PROSITE" id="PS50883"/>
    </source>
</evidence>
<dbReference type="STRING" id="45658.VSVS12_01839"/>
<dbReference type="AlphaFoldDB" id="A0A1C7FA30"/>